<evidence type="ECO:0000313" key="3">
    <source>
        <dbReference type="EMBL" id="TVU13023.1"/>
    </source>
</evidence>
<evidence type="ECO:0000256" key="1">
    <source>
        <dbReference type="SAM" id="MobiDB-lite"/>
    </source>
</evidence>
<gene>
    <name evidence="3" type="ORF">EJB05_46695</name>
</gene>
<keyword evidence="4" id="KW-1185">Reference proteome</keyword>
<name>A0A5J9TNN6_9POAL</name>
<feature type="transmembrane region" description="Helical" evidence="2">
    <location>
        <begin position="48"/>
        <end position="73"/>
    </location>
</feature>
<keyword evidence="2" id="KW-0812">Transmembrane</keyword>
<sequence length="194" mass="20121">MGDAKKLKKPPPLLPLSMEKQKQPSDQMDVVSTTKQLTAKLLRPPLPAAVKLACVLAVITAFSIAAGTACALIDSPCDPAKSSLLLPCIELTDAAGAKVIAQEHHQLWVSGLQAAAAVLGLLLPGRSGRAVAFIALAVGVVNLYMVAVVDGIFAAAAPGNLSLKTGNIICIVIFAVLYLMGFLALLLGRDDDDE</sequence>
<keyword evidence="2" id="KW-1133">Transmembrane helix</keyword>
<protein>
    <recommendedName>
        <fullName evidence="5">PGG domain-containing protein</fullName>
    </recommendedName>
</protein>
<keyword evidence="2" id="KW-0472">Membrane</keyword>
<organism evidence="3 4">
    <name type="scientific">Eragrostis curvula</name>
    <name type="common">weeping love grass</name>
    <dbReference type="NCBI Taxonomy" id="38414"/>
    <lineage>
        <taxon>Eukaryota</taxon>
        <taxon>Viridiplantae</taxon>
        <taxon>Streptophyta</taxon>
        <taxon>Embryophyta</taxon>
        <taxon>Tracheophyta</taxon>
        <taxon>Spermatophyta</taxon>
        <taxon>Magnoliopsida</taxon>
        <taxon>Liliopsida</taxon>
        <taxon>Poales</taxon>
        <taxon>Poaceae</taxon>
        <taxon>PACMAD clade</taxon>
        <taxon>Chloridoideae</taxon>
        <taxon>Eragrostideae</taxon>
        <taxon>Eragrostidinae</taxon>
        <taxon>Eragrostis</taxon>
    </lineage>
</organism>
<evidence type="ECO:0000256" key="2">
    <source>
        <dbReference type="SAM" id="Phobius"/>
    </source>
</evidence>
<dbReference type="AlphaFoldDB" id="A0A5J9TNN6"/>
<dbReference type="Gramene" id="TVU13023">
    <property type="protein sequence ID" value="TVU13023"/>
    <property type="gene ID" value="EJB05_46695"/>
</dbReference>
<comment type="caution">
    <text evidence="3">The sequence shown here is derived from an EMBL/GenBank/DDBJ whole genome shotgun (WGS) entry which is preliminary data.</text>
</comment>
<dbReference type="EMBL" id="RWGY01000039">
    <property type="protein sequence ID" value="TVU13023.1"/>
    <property type="molecule type" value="Genomic_DNA"/>
</dbReference>
<feature type="transmembrane region" description="Helical" evidence="2">
    <location>
        <begin position="130"/>
        <end position="156"/>
    </location>
</feature>
<feature type="region of interest" description="Disordered" evidence="1">
    <location>
        <begin position="1"/>
        <end position="26"/>
    </location>
</feature>
<reference evidence="3 4" key="1">
    <citation type="journal article" date="2019" name="Sci. Rep.">
        <title>A high-quality genome of Eragrostis curvula grass provides insights into Poaceae evolution and supports new strategies to enhance forage quality.</title>
        <authorList>
            <person name="Carballo J."/>
            <person name="Santos B.A.C.M."/>
            <person name="Zappacosta D."/>
            <person name="Garbus I."/>
            <person name="Selva J.P."/>
            <person name="Gallo C.A."/>
            <person name="Diaz A."/>
            <person name="Albertini E."/>
            <person name="Caccamo M."/>
            <person name="Echenique V."/>
        </authorList>
    </citation>
    <scope>NUCLEOTIDE SEQUENCE [LARGE SCALE GENOMIC DNA]</scope>
    <source>
        <strain evidence="4">cv. Victoria</strain>
        <tissue evidence="3">Leaf</tissue>
    </source>
</reference>
<dbReference type="Proteomes" id="UP000324897">
    <property type="component" value="Chromosome 3"/>
</dbReference>
<evidence type="ECO:0000313" key="4">
    <source>
        <dbReference type="Proteomes" id="UP000324897"/>
    </source>
</evidence>
<proteinExistence type="predicted"/>
<accession>A0A5J9TNN6</accession>
<evidence type="ECO:0008006" key="5">
    <source>
        <dbReference type="Google" id="ProtNLM"/>
    </source>
</evidence>
<feature type="transmembrane region" description="Helical" evidence="2">
    <location>
        <begin position="168"/>
        <end position="188"/>
    </location>
</feature>